<feature type="transmembrane region" description="Helical" evidence="7">
    <location>
        <begin position="374"/>
        <end position="395"/>
    </location>
</feature>
<evidence type="ECO:0000256" key="3">
    <source>
        <dbReference type="ARBA" id="ARBA00022692"/>
    </source>
</evidence>
<evidence type="ECO:0000256" key="6">
    <source>
        <dbReference type="SAM" id="MobiDB-lite"/>
    </source>
</evidence>
<accession>A0A1V6NIP3</accession>
<dbReference type="PROSITE" id="PS50850">
    <property type="entry name" value="MFS"/>
    <property type="match status" value="1"/>
</dbReference>
<feature type="compositionally biased region" description="Basic and acidic residues" evidence="6">
    <location>
        <begin position="111"/>
        <end position="125"/>
    </location>
</feature>
<dbReference type="CDD" id="cd17502">
    <property type="entry name" value="MFS_Azr1_MDR_like"/>
    <property type="match status" value="1"/>
</dbReference>
<feature type="transmembrane region" description="Helical" evidence="7">
    <location>
        <begin position="343"/>
        <end position="362"/>
    </location>
</feature>
<dbReference type="InterPro" id="IPR036259">
    <property type="entry name" value="MFS_trans_sf"/>
</dbReference>
<dbReference type="PANTHER" id="PTHR23501">
    <property type="entry name" value="MAJOR FACILITATOR SUPERFAMILY"/>
    <property type="match status" value="1"/>
</dbReference>
<feature type="transmembrane region" description="Helical" evidence="7">
    <location>
        <begin position="213"/>
        <end position="233"/>
    </location>
</feature>
<dbReference type="Proteomes" id="UP000191408">
    <property type="component" value="Unassembled WGS sequence"/>
</dbReference>
<dbReference type="SUPFAM" id="SSF103473">
    <property type="entry name" value="MFS general substrate transporter"/>
    <property type="match status" value="1"/>
</dbReference>
<keyword evidence="10" id="KW-1185">Reference proteome</keyword>
<dbReference type="Pfam" id="PF07690">
    <property type="entry name" value="MFS_1"/>
    <property type="match status" value="1"/>
</dbReference>
<feature type="transmembrane region" description="Helical" evidence="7">
    <location>
        <begin position="539"/>
        <end position="562"/>
    </location>
</feature>
<dbReference type="STRING" id="60169.A0A1V6NIP3"/>
<feature type="compositionally biased region" description="Polar residues" evidence="6">
    <location>
        <begin position="54"/>
        <end position="63"/>
    </location>
</feature>
<comment type="similarity">
    <text evidence="2">Belongs to the major facilitator superfamily. TCR/Tet family.</text>
</comment>
<evidence type="ECO:0000256" key="5">
    <source>
        <dbReference type="ARBA" id="ARBA00023136"/>
    </source>
</evidence>
<evidence type="ECO:0000313" key="9">
    <source>
        <dbReference type="EMBL" id="OQD64316.1"/>
    </source>
</evidence>
<dbReference type="GO" id="GO:0022857">
    <property type="term" value="F:transmembrane transporter activity"/>
    <property type="evidence" value="ECO:0007669"/>
    <property type="project" value="InterPro"/>
</dbReference>
<organism evidence="9 10">
    <name type="scientific">Penicillium polonicum</name>
    <dbReference type="NCBI Taxonomy" id="60169"/>
    <lineage>
        <taxon>Eukaryota</taxon>
        <taxon>Fungi</taxon>
        <taxon>Dikarya</taxon>
        <taxon>Ascomycota</taxon>
        <taxon>Pezizomycotina</taxon>
        <taxon>Eurotiomycetes</taxon>
        <taxon>Eurotiomycetidae</taxon>
        <taxon>Eurotiales</taxon>
        <taxon>Aspergillaceae</taxon>
        <taxon>Penicillium</taxon>
    </lineage>
</organism>
<dbReference type="AlphaFoldDB" id="A0A1V6NIP3"/>
<keyword evidence="5 7" id="KW-0472">Membrane</keyword>
<feature type="transmembrane region" description="Helical" evidence="7">
    <location>
        <begin position="416"/>
        <end position="436"/>
    </location>
</feature>
<dbReference type="FunFam" id="1.20.1250.20:FF:000196">
    <property type="entry name" value="MFS toxin efflux pump (AflT)"/>
    <property type="match status" value="1"/>
</dbReference>
<dbReference type="InterPro" id="IPR020846">
    <property type="entry name" value="MFS_dom"/>
</dbReference>
<dbReference type="GO" id="GO:0005886">
    <property type="term" value="C:plasma membrane"/>
    <property type="evidence" value="ECO:0007669"/>
    <property type="project" value="TreeGrafter"/>
</dbReference>
<sequence length="646" mass="69962">MGFLDAFKAKFPKKADVPVDKTEHNTEHNNTEHNNTEHNNTEHNNVAPNDDTHSQPGGQTSKPSSEKESTLVDEPLRRNSTPINGTEKELANRDTPTPVHNDSSKELVPNKPDDKQPTQEEKKEDGDAETPGEEQEEEEYPNAWRLTLISIALCLCVFCVALDNTIIATAIPKITDQFNSLDDVGWYGSSYLLTTCAVSLMFGKLYTFYSIKWIYLTALCIFEIGSLVCAVTPSSVGLICGRAIAGLGAAGLFSGSILIISKSVPLVKRPMYTGLIGAMFGIANVAGPLMGGAFTDHLTWRWCFYINLPLGGVTFLFVLFFFRTPKAILKKNTLKEQIKELDLIGSLFFLPSIISLLLALQWGGTRYAWSSGRIIGLFVVFGVLGLAFIAVEIWAGDRATVPPRLIKNRNIWGSAWYALALGAAFFVLTFYLPIWFQSIKGATALKSGIMNLPMIIAVVVVSILAGGLVTACGYYTPFMIASSIIMTIGAGLLTTLETDSNHSKWIGYQALFGIGLGLGMQQPMIVAQTALKPADIPSGTAIVMFAQTLGGAIFVSVAQNVFQNQLVRNLALYAPNEDAPKLISAGATMLRTVVSGDALHRVLIAYNAAVVNTFYVAVAMGALSLIGPIFVEWLSVKGKKIEVAAV</sequence>
<name>A0A1V6NIP3_PENPO</name>
<feature type="compositionally biased region" description="Basic and acidic residues" evidence="6">
    <location>
        <begin position="13"/>
        <end position="41"/>
    </location>
</feature>
<feature type="region of interest" description="Disordered" evidence="6">
    <location>
        <begin position="1"/>
        <end position="139"/>
    </location>
</feature>
<feature type="domain" description="Major facilitator superfamily (MFS) profile" evidence="8">
    <location>
        <begin position="149"/>
        <end position="639"/>
    </location>
</feature>
<dbReference type="FunFam" id="1.20.1720.10:FF:000012">
    <property type="entry name" value="MFS toxin efflux pump (AflT)"/>
    <property type="match status" value="1"/>
</dbReference>
<dbReference type="InterPro" id="IPR011701">
    <property type="entry name" value="MFS"/>
</dbReference>
<feature type="compositionally biased region" description="Basic and acidic residues" evidence="6">
    <location>
        <begin position="64"/>
        <end position="77"/>
    </location>
</feature>
<feature type="transmembrane region" description="Helical" evidence="7">
    <location>
        <begin position="239"/>
        <end position="260"/>
    </location>
</feature>
<dbReference type="EMBL" id="MDYM01000008">
    <property type="protein sequence ID" value="OQD64316.1"/>
    <property type="molecule type" value="Genomic_DNA"/>
</dbReference>
<dbReference type="OrthoDB" id="10021397at2759"/>
<feature type="transmembrane region" description="Helical" evidence="7">
    <location>
        <begin position="604"/>
        <end position="631"/>
    </location>
</feature>
<dbReference type="Gene3D" id="1.20.1720.10">
    <property type="entry name" value="Multidrug resistance protein D"/>
    <property type="match status" value="1"/>
</dbReference>
<protein>
    <recommendedName>
        <fullName evidence="8">Major facilitator superfamily (MFS) profile domain-containing protein</fullName>
    </recommendedName>
</protein>
<feature type="compositionally biased region" description="Acidic residues" evidence="6">
    <location>
        <begin position="126"/>
        <end position="139"/>
    </location>
</feature>
<evidence type="ECO:0000256" key="4">
    <source>
        <dbReference type="ARBA" id="ARBA00022989"/>
    </source>
</evidence>
<feature type="transmembrane region" description="Helical" evidence="7">
    <location>
        <begin position="184"/>
        <end position="206"/>
    </location>
</feature>
<reference evidence="10" key="1">
    <citation type="journal article" date="2017" name="Nat. Microbiol.">
        <title>Global analysis of biosynthetic gene clusters reveals vast potential of secondary metabolite production in Penicillium species.</title>
        <authorList>
            <person name="Nielsen J.C."/>
            <person name="Grijseels S."/>
            <person name="Prigent S."/>
            <person name="Ji B."/>
            <person name="Dainat J."/>
            <person name="Nielsen K.F."/>
            <person name="Frisvad J.C."/>
            <person name="Workman M."/>
            <person name="Nielsen J."/>
        </authorList>
    </citation>
    <scope>NUCLEOTIDE SEQUENCE [LARGE SCALE GENOMIC DNA]</scope>
    <source>
        <strain evidence="10">IBT 4502</strain>
    </source>
</reference>
<feature type="transmembrane region" description="Helical" evidence="7">
    <location>
        <begin position="299"/>
        <end position="322"/>
    </location>
</feature>
<evidence type="ECO:0000313" key="10">
    <source>
        <dbReference type="Proteomes" id="UP000191408"/>
    </source>
</evidence>
<feature type="transmembrane region" description="Helical" evidence="7">
    <location>
        <begin position="146"/>
        <end position="172"/>
    </location>
</feature>
<feature type="transmembrane region" description="Helical" evidence="7">
    <location>
        <begin position="474"/>
        <end position="493"/>
    </location>
</feature>
<evidence type="ECO:0000256" key="1">
    <source>
        <dbReference type="ARBA" id="ARBA00004141"/>
    </source>
</evidence>
<feature type="transmembrane region" description="Helical" evidence="7">
    <location>
        <begin position="448"/>
        <end position="469"/>
    </location>
</feature>
<evidence type="ECO:0000256" key="7">
    <source>
        <dbReference type="SAM" id="Phobius"/>
    </source>
</evidence>
<proteinExistence type="inferred from homology"/>
<keyword evidence="4 7" id="KW-1133">Transmembrane helix</keyword>
<comment type="caution">
    <text evidence="9">The sequence shown here is derived from an EMBL/GenBank/DDBJ whole genome shotgun (WGS) entry which is preliminary data.</text>
</comment>
<dbReference type="PRINTS" id="PR01036">
    <property type="entry name" value="TCRTETB"/>
</dbReference>
<keyword evidence="3 7" id="KW-0812">Transmembrane</keyword>
<comment type="subcellular location">
    <subcellularLocation>
        <location evidence="1">Membrane</location>
        <topology evidence="1">Multi-pass membrane protein</topology>
    </subcellularLocation>
</comment>
<dbReference type="PANTHER" id="PTHR23501:SF199">
    <property type="entry name" value="MFS EFFLUX TRANSPORTER INPD-RELATED"/>
    <property type="match status" value="1"/>
</dbReference>
<dbReference type="Gene3D" id="1.20.1250.20">
    <property type="entry name" value="MFS general substrate transporter like domains"/>
    <property type="match status" value="1"/>
</dbReference>
<gene>
    <name evidence="9" type="ORF">PENPOL_c008G10150</name>
</gene>
<evidence type="ECO:0000259" key="8">
    <source>
        <dbReference type="PROSITE" id="PS50850"/>
    </source>
</evidence>
<evidence type="ECO:0000256" key="2">
    <source>
        <dbReference type="ARBA" id="ARBA00007520"/>
    </source>
</evidence>
<feature type="transmembrane region" description="Helical" evidence="7">
    <location>
        <begin position="272"/>
        <end position="293"/>
    </location>
</feature>